<evidence type="ECO:0000313" key="1">
    <source>
        <dbReference type="EMBL" id="GAL27644.1"/>
    </source>
</evidence>
<reference evidence="2" key="1">
    <citation type="submission" date="2014-09" db="EMBL/GenBank/DDBJ databases">
        <title>Vibrio variabilis JCM 19239. (C206) whole genome shotgun sequence.</title>
        <authorList>
            <person name="Sawabe T."/>
            <person name="Meirelles P."/>
            <person name="Nakanishi M."/>
            <person name="Sayaka M."/>
            <person name="Hattori M."/>
            <person name="Ohkuma M."/>
        </authorList>
    </citation>
    <scope>NUCLEOTIDE SEQUENCE [LARGE SCALE GENOMIC DNA]</scope>
    <source>
        <strain evidence="2">JCM 19239</strain>
    </source>
</reference>
<organism evidence="1 2">
    <name type="scientific">Vibrio variabilis</name>
    <dbReference type="NCBI Taxonomy" id="990271"/>
    <lineage>
        <taxon>Bacteria</taxon>
        <taxon>Pseudomonadati</taxon>
        <taxon>Pseudomonadota</taxon>
        <taxon>Gammaproteobacteria</taxon>
        <taxon>Vibrionales</taxon>
        <taxon>Vibrionaceae</taxon>
        <taxon>Vibrio</taxon>
    </lineage>
</organism>
<accession>A0ABQ0JFV8</accession>
<sequence>MLRVTRDVLEIWAHNQCGVAIKERVILARQRDEIKKPLNKEPL</sequence>
<protein>
    <submittedName>
        <fullName evidence="1">Uncharacterized protein</fullName>
    </submittedName>
</protein>
<evidence type="ECO:0000313" key="2">
    <source>
        <dbReference type="Proteomes" id="UP000029223"/>
    </source>
</evidence>
<keyword evidence="2" id="KW-1185">Reference proteome</keyword>
<dbReference type="Proteomes" id="UP000029223">
    <property type="component" value="Unassembled WGS sequence"/>
</dbReference>
<comment type="caution">
    <text evidence="1">The sequence shown here is derived from an EMBL/GenBank/DDBJ whole genome shotgun (WGS) entry which is preliminary data.</text>
</comment>
<gene>
    <name evidence="1" type="ORF">JCM19239_3248</name>
</gene>
<name>A0ABQ0JFV8_9VIBR</name>
<proteinExistence type="predicted"/>
<dbReference type="EMBL" id="BBMS01000032">
    <property type="protein sequence ID" value="GAL27644.1"/>
    <property type="molecule type" value="Genomic_DNA"/>
</dbReference>